<keyword evidence="3" id="KW-1185">Reference proteome</keyword>
<dbReference type="FunCoup" id="A3LUG3">
    <property type="interactions" value="197"/>
</dbReference>
<name>A3LUG3_PICST</name>
<dbReference type="STRING" id="322104.A3LUG3"/>
<dbReference type="InterPro" id="IPR033162">
    <property type="entry name" value="TBCD"/>
</dbReference>
<dbReference type="PANTHER" id="PTHR12658">
    <property type="entry name" value="BETA-TUBULIN COFACTOR D"/>
    <property type="match status" value="1"/>
</dbReference>
<accession>A3LUG3</accession>
<dbReference type="InterPro" id="IPR016024">
    <property type="entry name" value="ARM-type_fold"/>
</dbReference>
<dbReference type="GO" id="GO:0005096">
    <property type="term" value="F:GTPase activator activity"/>
    <property type="evidence" value="ECO:0007669"/>
    <property type="project" value="InterPro"/>
</dbReference>
<dbReference type="Proteomes" id="UP000002258">
    <property type="component" value="Chromosome 4"/>
</dbReference>
<organism evidence="2 3">
    <name type="scientific">Scheffersomyces stipitis (strain ATCC 58785 / CBS 6054 / NBRC 10063 / NRRL Y-11545)</name>
    <name type="common">Yeast</name>
    <name type="synonym">Pichia stipitis</name>
    <dbReference type="NCBI Taxonomy" id="322104"/>
    <lineage>
        <taxon>Eukaryota</taxon>
        <taxon>Fungi</taxon>
        <taxon>Dikarya</taxon>
        <taxon>Ascomycota</taxon>
        <taxon>Saccharomycotina</taxon>
        <taxon>Pichiomycetes</taxon>
        <taxon>Debaryomycetaceae</taxon>
        <taxon>Scheffersomyces</taxon>
    </lineage>
</organism>
<dbReference type="HOGENOM" id="CLU_011301_0_0_1"/>
<dbReference type="SUPFAM" id="SSF48371">
    <property type="entry name" value="ARM repeat"/>
    <property type="match status" value="1"/>
</dbReference>
<evidence type="ECO:0000313" key="3">
    <source>
        <dbReference type="Proteomes" id="UP000002258"/>
    </source>
</evidence>
<dbReference type="RefSeq" id="XP_001384262.2">
    <property type="nucleotide sequence ID" value="XM_001384225.1"/>
</dbReference>
<dbReference type="GO" id="GO:0007021">
    <property type="term" value="P:tubulin complex assembly"/>
    <property type="evidence" value="ECO:0007669"/>
    <property type="project" value="InterPro"/>
</dbReference>
<reference evidence="2 3" key="1">
    <citation type="journal article" date="2007" name="Nat. Biotechnol.">
        <title>Genome sequence of the lignocellulose-bioconverting and xylose-fermenting yeast Pichia stipitis.</title>
        <authorList>
            <person name="Jeffries T.W."/>
            <person name="Grigoriev I.V."/>
            <person name="Grimwood J."/>
            <person name="Laplaza J.M."/>
            <person name="Aerts A."/>
            <person name="Salamov A."/>
            <person name="Schmutz J."/>
            <person name="Lindquist E."/>
            <person name="Dehal P."/>
            <person name="Shapiro H."/>
            <person name="Jin Y.S."/>
            <person name="Passoth V."/>
            <person name="Richardson P.M."/>
        </authorList>
    </citation>
    <scope>NUCLEOTIDE SEQUENCE [LARGE SCALE GENOMIC DNA]</scope>
    <source>
        <strain evidence="3">ATCC 58785 / CBS 6054 / NBRC 10063 / NRRL Y-11545</strain>
    </source>
</reference>
<dbReference type="GO" id="GO:0000226">
    <property type="term" value="P:microtubule cytoskeleton organization"/>
    <property type="evidence" value="ECO:0007669"/>
    <property type="project" value="TreeGrafter"/>
</dbReference>
<dbReference type="InterPro" id="IPR058033">
    <property type="entry name" value="ARM_TBCD_2nd"/>
</dbReference>
<dbReference type="Pfam" id="PF25767">
    <property type="entry name" value="ARM_TBCD_2nd"/>
    <property type="match status" value="1"/>
</dbReference>
<feature type="domain" description="Tubulin-folding cofactor D ARM repeats" evidence="1">
    <location>
        <begin position="382"/>
        <end position="498"/>
    </location>
</feature>
<dbReference type="GO" id="GO:0048487">
    <property type="term" value="F:beta-tubulin binding"/>
    <property type="evidence" value="ECO:0007669"/>
    <property type="project" value="InterPro"/>
</dbReference>
<dbReference type="GO" id="GO:0007023">
    <property type="term" value="P:post-chaperonin tubulin folding pathway"/>
    <property type="evidence" value="ECO:0007669"/>
    <property type="project" value="InterPro"/>
</dbReference>
<gene>
    <name evidence="2" type="ORF">PICST_44822</name>
</gene>
<dbReference type="KEGG" id="pic:PICST_44822"/>
<dbReference type="EMBL" id="CP000498">
    <property type="protein sequence ID" value="ABN66233.2"/>
    <property type="molecule type" value="Genomic_DNA"/>
</dbReference>
<dbReference type="GeneID" id="4838782"/>
<dbReference type="OrthoDB" id="10253476at2759"/>
<protein>
    <recommendedName>
        <fullName evidence="1">Tubulin-folding cofactor D ARM repeats domain-containing protein</fullName>
    </recommendedName>
</protein>
<dbReference type="AlphaFoldDB" id="A3LUG3"/>
<proteinExistence type="predicted"/>
<evidence type="ECO:0000259" key="1">
    <source>
        <dbReference type="Pfam" id="PF25767"/>
    </source>
</evidence>
<sequence>MDDSAERDILKRNDRLHKDISSSIDSLVEIARNSSLTDHDKKDASTVTFQRLKLWINEFEPSPKLLDIHLAEYIDKLTTLFLWLFRHSHHSSDLTKGIGATIYELSKIRGFKFVTNFFSSDLYLVGTLIDIVSTLENDNEKFLGLIWLSNLVLVPFRLLEIDSEMVARVLQLAITNLKLHSNASKNQLVASILLSRLVTRSDTPISLRHYMLDVVEPEWQETGKLHNESVKLGHLMTINKILKRPESDLYEPYLPLIYELVCIDLLALRQAPDSVNNLNITYLIKILSKLSKFYIHRDNYDMVAAVINNLLHDIMDVLINKFDTNNRYAMAKALGHLSLSLSHPAINYQHQLIIHLIKQLELPLQMDTFSSQMEINSDNIFIPKYHTILLFLGYIALNKSMPLEFVNVVLTIVHKTLFIRQYRLTSVVGTQLRDTSCFVIWAISRMLKPANLVPKDASKMMETIFVDLVKVSVFDEELLIRRCGMAVLQEYVGRFGSILYQYSSGEERGNRIVSFIQLFNSQSIKTIRSSYEIILQLLEQQFDRNIFIGELLQNSTDDSKSYEVRKLSATYLRKVLACKQKNVIIGSDSFPDYGVFDFVTRFIECGNLTAACEVLDKIDVKRVEHKLVELNSSFSFDFHRDSIEKAIGYLRLLSKLVEGCNYKFQESDWTNLLDISRVRNKHEELIPLFKEVIQVHHATPDSIALKMRDLIKSNNLILSRTTLHDSSLSKSSFETIFELVYDTSVDCEIRANMVSSLDFFVDTPEFFDDIRVENLLHLLDDYTITNQGDVGSKVRLATLGVIKQNFSMFVKKEDILMGKLLRLSGELIDKIRISSFELFLRGMNIQHPMNANNDIGKYYSSLFTVYLSNPRVSTWANSFWKGVCYSIGATAANRSVINESFHQLLKYLESGDRCQDLKEVLLLLNTTTSVSDRQSKGWVSVLNVFVKLFECNYRFPSDFPFESLYVKCYNLHINTKNSARIGAVMRIFLYLILSDQVDSNLKSKVTARLLWICCNHRFEGTRELGSSLIFELANEIMSEEAMEYISAIDWKQSPAKLKIHITDLQRFF</sequence>
<dbReference type="PANTHER" id="PTHR12658:SF0">
    <property type="entry name" value="TUBULIN-SPECIFIC CHAPERONE D"/>
    <property type="match status" value="1"/>
</dbReference>
<dbReference type="InParanoid" id="A3LUG3"/>
<dbReference type="OMA" id="ATNFICW"/>
<evidence type="ECO:0000313" key="2">
    <source>
        <dbReference type="EMBL" id="ABN66233.2"/>
    </source>
</evidence>
<dbReference type="eggNOG" id="KOG1943">
    <property type="taxonomic scope" value="Eukaryota"/>
</dbReference>
<dbReference type="Pfam" id="PF23579">
    <property type="entry name" value="ARM_TBCD"/>
    <property type="match status" value="1"/>
</dbReference>